<dbReference type="AlphaFoldDB" id="A0A6A7A200"/>
<sequence length="249" mass="28288">MSREGILRRETASSLVYEDDIQRAHSSKSWLGFVWPFKLKYFRAIYLPPNESAPLVPLINIKRRSRMGSTIAISNPKAADKQIETREEATNRNRFKFAILPRPVAEQGIVYSASDFSARLRKDRDKMITKVPVMVHMAPGLADLPPTACVHYGQQELLSYDVESKDIGMVAESDIPSLLANQAEEIRELEPTNVEMTGTLSVADVENSIGLPLQDEMNLSLRNKARQRNRVRRWLTTVMSLALPQRFYV</sequence>
<evidence type="ECO:0000313" key="3">
    <source>
        <dbReference type="Proteomes" id="UP000799424"/>
    </source>
</evidence>
<evidence type="ECO:0000259" key="1">
    <source>
        <dbReference type="Pfam" id="PF20233"/>
    </source>
</evidence>
<dbReference type="EMBL" id="MU006225">
    <property type="protein sequence ID" value="KAF2826595.1"/>
    <property type="molecule type" value="Genomic_DNA"/>
</dbReference>
<accession>A0A6A7A200</accession>
<evidence type="ECO:0000313" key="2">
    <source>
        <dbReference type="EMBL" id="KAF2826595.1"/>
    </source>
</evidence>
<dbReference type="InterPro" id="IPR046497">
    <property type="entry name" value="DUF6590"/>
</dbReference>
<name>A0A6A7A200_9PLEO</name>
<dbReference type="Proteomes" id="UP000799424">
    <property type="component" value="Unassembled WGS sequence"/>
</dbReference>
<reference evidence="2" key="1">
    <citation type="journal article" date="2020" name="Stud. Mycol.">
        <title>101 Dothideomycetes genomes: a test case for predicting lifestyles and emergence of pathogens.</title>
        <authorList>
            <person name="Haridas S."/>
            <person name="Albert R."/>
            <person name="Binder M."/>
            <person name="Bloem J."/>
            <person name="Labutti K."/>
            <person name="Salamov A."/>
            <person name="Andreopoulos B."/>
            <person name="Baker S."/>
            <person name="Barry K."/>
            <person name="Bills G."/>
            <person name="Bluhm B."/>
            <person name="Cannon C."/>
            <person name="Castanera R."/>
            <person name="Culley D."/>
            <person name="Daum C."/>
            <person name="Ezra D."/>
            <person name="Gonzalez J."/>
            <person name="Henrissat B."/>
            <person name="Kuo A."/>
            <person name="Liang C."/>
            <person name="Lipzen A."/>
            <person name="Lutzoni F."/>
            <person name="Magnuson J."/>
            <person name="Mondo S."/>
            <person name="Nolan M."/>
            <person name="Ohm R."/>
            <person name="Pangilinan J."/>
            <person name="Park H.-J."/>
            <person name="Ramirez L."/>
            <person name="Alfaro M."/>
            <person name="Sun H."/>
            <person name="Tritt A."/>
            <person name="Yoshinaga Y."/>
            <person name="Zwiers L.-H."/>
            <person name="Turgeon B."/>
            <person name="Goodwin S."/>
            <person name="Spatafora J."/>
            <person name="Crous P."/>
            <person name="Grigoriev I."/>
        </authorList>
    </citation>
    <scope>NUCLEOTIDE SEQUENCE</scope>
    <source>
        <strain evidence="2">CBS 113818</strain>
    </source>
</reference>
<keyword evidence="3" id="KW-1185">Reference proteome</keyword>
<gene>
    <name evidence="2" type="ORF">CC86DRAFT_416237</name>
</gene>
<dbReference type="Pfam" id="PF20233">
    <property type="entry name" value="DUF6590"/>
    <property type="match status" value="1"/>
</dbReference>
<organism evidence="2 3">
    <name type="scientific">Ophiobolus disseminans</name>
    <dbReference type="NCBI Taxonomy" id="1469910"/>
    <lineage>
        <taxon>Eukaryota</taxon>
        <taxon>Fungi</taxon>
        <taxon>Dikarya</taxon>
        <taxon>Ascomycota</taxon>
        <taxon>Pezizomycotina</taxon>
        <taxon>Dothideomycetes</taxon>
        <taxon>Pleosporomycetidae</taxon>
        <taxon>Pleosporales</taxon>
        <taxon>Pleosporineae</taxon>
        <taxon>Phaeosphaeriaceae</taxon>
        <taxon>Ophiobolus</taxon>
    </lineage>
</organism>
<proteinExistence type="predicted"/>
<feature type="domain" description="DUF6590" evidence="1">
    <location>
        <begin position="105"/>
        <end position="179"/>
    </location>
</feature>
<protein>
    <recommendedName>
        <fullName evidence="1">DUF6590 domain-containing protein</fullName>
    </recommendedName>
</protein>